<dbReference type="NCBIfam" id="TIGR00057">
    <property type="entry name" value="L-threonylcarbamoyladenylate synthase"/>
    <property type="match status" value="1"/>
</dbReference>
<evidence type="ECO:0000313" key="3">
    <source>
        <dbReference type="Proteomes" id="UP001054846"/>
    </source>
</evidence>
<sequence>MTDTYYLHPKDPQPERLGRIVQALRAGAVLLYPTDTTYAIGCDLLHKGAIERVQRIKRLSNDKPLTFLCPSLSNVATYARVGDDAYRLMRHLIPGPYTFLLPATRALPKLVLDPKRRTTGIRVPDHPLCQALLVGLGNPLISTSARSAEGAEIRYEYELFEALAPVVDGIVELDLPAQDGLLLTQVSTVIDLSGPQPAVLRRGLGWERAATFLQRAGYAPETA</sequence>
<proteinExistence type="predicted"/>
<dbReference type="PROSITE" id="PS51163">
    <property type="entry name" value="YRDC"/>
    <property type="match status" value="1"/>
</dbReference>
<dbReference type="InterPro" id="IPR052532">
    <property type="entry name" value="SUA5_domain"/>
</dbReference>
<dbReference type="EMBL" id="CP063845">
    <property type="protein sequence ID" value="UFP94240.1"/>
    <property type="molecule type" value="Genomic_DNA"/>
</dbReference>
<gene>
    <name evidence="2" type="ORF">ISF26_21195</name>
</gene>
<dbReference type="PANTHER" id="PTHR42828:SF3">
    <property type="entry name" value="THREONYLCARBAMOYL-AMP SYNTHASE"/>
    <property type="match status" value="1"/>
</dbReference>
<protein>
    <submittedName>
        <fullName evidence="2">Threonylcarbamoyl-AMP synthase</fullName>
    </submittedName>
</protein>
<dbReference type="Pfam" id="PF01300">
    <property type="entry name" value="Sua5_yciO_yrdC"/>
    <property type="match status" value="1"/>
</dbReference>
<dbReference type="SUPFAM" id="SSF55821">
    <property type="entry name" value="YrdC/RibB"/>
    <property type="match status" value="1"/>
</dbReference>
<feature type="domain" description="YrdC-like" evidence="1">
    <location>
        <begin position="14"/>
        <end position="205"/>
    </location>
</feature>
<name>A0ABY3PKQ3_9CYAN</name>
<keyword evidence="3" id="KW-1185">Reference proteome</keyword>
<dbReference type="Proteomes" id="UP001054846">
    <property type="component" value="Chromosome"/>
</dbReference>
<dbReference type="Gene3D" id="3.90.870.10">
    <property type="entry name" value="DHBP synthase"/>
    <property type="match status" value="1"/>
</dbReference>
<dbReference type="InterPro" id="IPR017945">
    <property type="entry name" value="DHBP_synth_RibB-like_a/b_dom"/>
</dbReference>
<organism evidence="2 3">
    <name type="scientific">Gloeobacter morelensis MG652769</name>
    <dbReference type="NCBI Taxonomy" id="2781736"/>
    <lineage>
        <taxon>Bacteria</taxon>
        <taxon>Bacillati</taxon>
        <taxon>Cyanobacteriota</taxon>
        <taxon>Cyanophyceae</taxon>
        <taxon>Gloeobacterales</taxon>
        <taxon>Gloeobacteraceae</taxon>
        <taxon>Gloeobacter</taxon>
        <taxon>Gloeobacter morelensis</taxon>
    </lineage>
</organism>
<accession>A0ABY3PKQ3</accession>
<dbReference type="PANTHER" id="PTHR42828">
    <property type="entry name" value="DHBP SYNTHASE RIBB-LIKE ALPHA/BETA DOMAIN-CONTAINING PROTEIN"/>
    <property type="match status" value="1"/>
</dbReference>
<dbReference type="RefSeq" id="WP_230841298.1">
    <property type="nucleotide sequence ID" value="NZ_CP063845.1"/>
</dbReference>
<evidence type="ECO:0000313" key="2">
    <source>
        <dbReference type="EMBL" id="UFP94240.1"/>
    </source>
</evidence>
<reference evidence="2 3" key="1">
    <citation type="journal article" date="2021" name="Genome Biol. Evol.">
        <title>Complete Genome Sequencing of a Novel Gloeobacter Species from a Waterfall Cave in Mexico.</title>
        <authorList>
            <person name="Saw J.H."/>
            <person name="Cardona T."/>
            <person name="Montejano G."/>
        </authorList>
    </citation>
    <scope>NUCLEOTIDE SEQUENCE [LARGE SCALE GENOMIC DNA]</scope>
    <source>
        <strain evidence="2">MG652769</strain>
    </source>
</reference>
<evidence type="ECO:0000259" key="1">
    <source>
        <dbReference type="PROSITE" id="PS51163"/>
    </source>
</evidence>
<dbReference type="InterPro" id="IPR006070">
    <property type="entry name" value="Sua5-like_dom"/>
</dbReference>